<reference evidence="3 4" key="1">
    <citation type="submission" date="2016-10" db="EMBL/GenBank/DDBJ databases">
        <authorList>
            <person name="de Groot N.N."/>
        </authorList>
    </citation>
    <scope>NUCLEOTIDE SEQUENCE [LARGE SCALE GENOMIC DNA]</scope>
    <source>
        <strain evidence="3 4">DSM 21001</strain>
    </source>
</reference>
<organism evidence="3 4">
    <name type="scientific">Granulicella pectinivorans</name>
    <dbReference type="NCBI Taxonomy" id="474950"/>
    <lineage>
        <taxon>Bacteria</taxon>
        <taxon>Pseudomonadati</taxon>
        <taxon>Acidobacteriota</taxon>
        <taxon>Terriglobia</taxon>
        <taxon>Terriglobales</taxon>
        <taxon>Acidobacteriaceae</taxon>
        <taxon>Granulicella</taxon>
    </lineage>
</organism>
<dbReference type="STRING" id="474950.SAMN05421771_2849"/>
<proteinExistence type="inferred from homology"/>
<comment type="similarity">
    <text evidence="1">Belongs to the DDAH family.</text>
</comment>
<dbReference type="SUPFAM" id="SSF55909">
    <property type="entry name" value="Pentein"/>
    <property type="match status" value="1"/>
</dbReference>
<evidence type="ECO:0000313" key="3">
    <source>
        <dbReference type="EMBL" id="SFS16113.1"/>
    </source>
</evidence>
<protein>
    <submittedName>
        <fullName evidence="3">N-Dimethylarginine dimethylaminohydrolase</fullName>
    </submittedName>
</protein>
<keyword evidence="2 3" id="KW-0378">Hydrolase</keyword>
<evidence type="ECO:0000256" key="2">
    <source>
        <dbReference type="ARBA" id="ARBA00022801"/>
    </source>
</evidence>
<evidence type="ECO:0000256" key="1">
    <source>
        <dbReference type="ARBA" id="ARBA00008532"/>
    </source>
</evidence>
<dbReference type="GO" id="GO:0016403">
    <property type="term" value="F:dimethylargininase activity"/>
    <property type="evidence" value="ECO:0007669"/>
    <property type="project" value="TreeGrafter"/>
</dbReference>
<dbReference type="AlphaFoldDB" id="A0A1I6MK96"/>
<dbReference type="Proteomes" id="UP000199024">
    <property type="component" value="Unassembled WGS sequence"/>
</dbReference>
<dbReference type="Gene3D" id="3.75.10.10">
    <property type="entry name" value="L-arginine/glycine Amidinotransferase, Chain A"/>
    <property type="match status" value="1"/>
</dbReference>
<accession>A0A1I6MK96</accession>
<dbReference type="GO" id="GO:0045429">
    <property type="term" value="P:positive regulation of nitric oxide biosynthetic process"/>
    <property type="evidence" value="ECO:0007669"/>
    <property type="project" value="TreeGrafter"/>
</dbReference>
<dbReference type="GO" id="GO:0000052">
    <property type="term" value="P:citrulline metabolic process"/>
    <property type="evidence" value="ECO:0007669"/>
    <property type="project" value="TreeGrafter"/>
</dbReference>
<dbReference type="RefSeq" id="WP_089839805.1">
    <property type="nucleotide sequence ID" value="NZ_FOZL01000001.1"/>
</dbReference>
<dbReference type="Pfam" id="PF19420">
    <property type="entry name" value="DDAH_eukar"/>
    <property type="match status" value="1"/>
</dbReference>
<sequence>MLSTTRTLVATPVTTPVKTAHDHIPAPQLTRPTYLMCPPQWYDVDYVINPWMAGNLHRPSRDIAFSQWKSLYQALQRIADVRLLTARPGAPDMVFVAHAALVQHGIAAVSSFAHTERQPEEQHLREWLLQHGFLIWDTARETAFEGEGDVLFDAEGHGLWAAHGSRTCVQSHRHVADAWHAPVTSLHLVDPRFYHLDICFAPLAGGYLLYFPGAFDAQSIAKIEAVYPAEKRIAVTESEATQFGCNVLNVGRSILMGTVRSNLAERLAEVGFDVTELELSEFLRGGASAKSLALRLSDSKVTHGDAF</sequence>
<dbReference type="GO" id="GO:0016597">
    <property type="term" value="F:amino acid binding"/>
    <property type="evidence" value="ECO:0007669"/>
    <property type="project" value="TreeGrafter"/>
</dbReference>
<dbReference type="OrthoDB" id="9814070at2"/>
<evidence type="ECO:0000313" key="4">
    <source>
        <dbReference type="Proteomes" id="UP000199024"/>
    </source>
</evidence>
<keyword evidence="4" id="KW-1185">Reference proteome</keyword>
<dbReference type="EMBL" id="FOZL01000001">
    <property type="protein sequence ID" value="SFS16113.1"/>
    <property type="molecule type" value="Genomic_DNA"/>
</dbReference>
<dbReference type="GO" id="GO:0006525">
    <property type="term" value="P:arginine metabolic process"/>
    <property type="evidence" value="ECO:0007669"/>
    <property type="project" value="TreeGrafter"/>
</dbReference>
<gene>
    <name evidence="3" type="ORF">SAMN05421771_2849</name>
</gene>
<name>A0A1I6MK96_9BACT</name>
<dbReference type="PANTHER" id="PTHR12737">
    <property type="entry name" value="DIMETHYLARGININE DIMETHYLAMINOHYDROLASE"/>
    <property type="match status" value="1"/>
</dbReference>
<dbReference type="PANTHER" id="PTHR12737:SF9">
    <property type="entry name" value="DIMETHYLARGININASE"/>
    <property type="match status" value="1"/>
</dbReference>
<dbReference type="InterPro" id="IPR033199">
    <property type="entry name" value="DDAH-like"/>
</dbReference>